<feature type="compositionally biased region" description="Low complexity" evidence="1">
    <location>
        <begin position="397"/>
        <end position="406"/>
    </location>
</feature>
<gene>
    <name evidence="2" type="ORF">IAA81_07075</name>
</gene>
<reference evidence="2" key="1">
    <citation type="submission" date="2020-10" db="EMBL/GenBank/DDBJ databases">
        <authorList>
            <person name="Gilroy R."/>
        </authorList>
    </citation>
    <scope>NUCLEOTIDE SEQUENCE</scope>
    <source>
        <strain evidence="2">10532</strain>
    </source>
</reference>
<evidence type="ECO:0000313" key="2">
    <source>
        <dbReference type="EMBL" id="MBO8457974.1"/>
    </source>
</evidence>
<name>A0A9D9HQF3_9SPIR</name>
<dbReference type="Gene3D" id="1.25.40.10">
    <property type="entry name" value="Tetratricopeptide repeat domain"/>
    <property type="match status" value="1"/>
</dbReference>
<dbReference type="InterPro" id="IPR011990">
    <property type="entry name" value="TPR-like_helical_dom_sf"/>
</dbReference>
<feature type="region of interest" description="Disordered" evidence="1">
    <location>
        <begin position="397"/>
        <end position="426"/>
    </location>
</feature>
<dbReference type="Proteomes" id="UP000823638">
    <property type="component" value="Unassembled WGS sequence"/>
</dbReference>
<feature type="compositionally biased region" description="Polar residues" evidence="1">
    <location>
        <begin position="221"/>
        <end position="230"/>
    </location>
</feature>
<proteinExistence type="predicted"/>
<organism evidence="2 3">
    <name type="scientific">Candidatus Gallitreponema excrementavium</name>
    <dbReference type="NCBI Taxonomy" id="2840840"/>
    <lineage>
        <taxon>Bacteria</taxon>
        <taxon>Pseudomonadati</taxon>
        <taxon>Spirochaetota</taxon>
        <taxon>Spirochaetia</taxon>
        <taxon>Spirochaetales</taxon>
        <taxon>Candidatus Gallitreponema</taxon>
    </lineage>
</organism>
<dbReference type="EMBL" id="JADIMM010000082">
    <property type="protein sequence ID" value="MBO8457974.1"/>
    <property type="molecule type" value="Genomic_DNA"/>
</dbReference>
<accession>A0A9D9HQF3</accession>
<evidence type="ECO:0000313" key="3">
    <source>
        <dbReference type="Proteomes" id="UP000823638"/>
    </source>
</evidence>
<protein>
    <recommendedName>
        <fullName evidence="4">Outer membrane lipoprotein BamD-like domain-containing protein</fullName>
    </recommendedName>
</protein>
<evidence type="ECO:0008006" key="4">
    <source>
        <dbReference type="Google" id="ProtNLM"/>
    </source>
</evidence>
<sequence length="520" mass="56380">MVNRRCGKVVSPSYGRRAERTGKNIYGKNRICFGFCALILVLFFAGCKSLPTPSESADDLPVEEPVFPLEEVTLPSETVSGETPAVSGVTEQEPVGSDAENESFGESGDLNDMAVSESLETAEEVGAETGVSEEPSLVFPGLEQESDSGSIQTEEAKEPENSVTEVPVEPETATVSPGPVSGFQNPDVSAPVEEFVPENSGAATPGSGLENASTEDDLPESGTQNISQEKIPQEQEVSDSFEGVKDSDIPGIWEDTQPGVIFLPEAEQSVEPFHLNVSMGQNLEVLMPGSGWVYMGQEGDSGALDFKGKNIRDGDTVFLFGTKNTGVVDLEFSRFDVIRDSYDDRKITVDINNDQFSGSTVVWKEEEAPDIPSSTGETEVAAPKEITLDTNDSAAAALDSDSPVSDEPGLLINTGSETSDDSYKSLDSGSMLDSMEKALADGNIPLVQEIADYYPGAYSTDLDRMWYILGQAYEADTDYRDIKKSLNAYETVVKAYPFSKYWSKSKDRISYINRYFFNIR</sequence>
<reference evidence="2" key="2">
    <citation type="journal article" date="2021" name="PeerJ">
        <title>Extensive microbial diversity within the chicken gut microbiome revealed by metagenomics and culture.</title>
        <authorList>
            <person name="Gilroy R."/>
            <person name="Ravi A."/>
            <person name="Getino M."/>
            <person name="Pursley I."/>
            <person name="Horton D.L."/>
            <person name="Alikhan N.F."/>
            <person name="Baker D."/>
            <person name="Gharbi K."/>
            <person name="Hall N."/>
            <person name="Watson M."/>
            <person name="Adriaenssens E.M."/>
            <person name="Foster-Nyarko E."/>
            <person name="Jarju S."/>
            <person name="Secka A."/>
            <person name="Antonio M."/>
            <person name="Oren A."/>
            <person name="Chaudhuri R.R."/>
            <person name="La Ragione R."/>
            <person name="Hildebrand F."/>
            <person name="Pallen M.J."/>
        </authorList>
    </citation>
    <scope>NUCLEOTIDE SEQUENCE</scope>
    <source>
        <strain evidence="2">10532</strain>
    </source>
</reference>
<comment type="caution">
    <text evidence="2">The sequence shown here is derived from an EMBL/GenBank/DDBJ whole genome shotgun (WGS) entry which is preliminary data.</text>
</comment>
<evidence type="ECO:0000256" key="1">
    <source>
        <dbReference type="SAM" id="MobiDB-lite"/>
    </source>
</evidence>
<feature type="region of interest" description="Disordered" evidence="1">
    <location>
        <begin position="75"/>
        <end position="250"/>
    </location>
</feature>
<dbReference type="AlphaFoldDB" id="A0A9D9HQF3"/>